<evidence type="ECO:0000256" key="9">
    <source>
        <dbReference type="ARBA" id="ARBA00022968"/>
    </source>
</evidence>
<feature type="transmembrane region" description="Helical" evidence="17">
    <location>
        <begin position="176"/>
        <end position="196"/>
    </location>
</feature>
<dbReference type="PANTHER" id="PTHR21142:SF2">
    <property type="entry name" value="BETA-SARCOGLYCAN"/>
    <property type="match status" value="1"/>
</dbReference>
<name>A0A8S9ZTI8_9BILA</name>
<evidence type="ECO:0000313" key="19">
    <source>
        <dbReference type="Proteomes" id="UP000605970"/>
    </source>
</evidence>
<evidence type="ECO:0000256" key="15">
    <source>
        <dbReference type="ARBA" id="ARBA00026041"/>
    </source>
</evidence>
<keyword evidence="8 17" id="KW-0812">Transmembrane</keyword>
<keyword evidence="9" id="KW-0735">Signal-anchor</keyword>
<evidence type="ECO:0000256" key="14">
    <source>
        <dbReference type="ARBA" id="ARBA00023212"/>
    </source>
</evidence>
<keyword evidence="6" id="KW-1003">Cell membrane</keyword>
<dbReference type="GO" id="GO:0016012">
    <property type="term" value="C:sarcoglycan complex"/>
    <property type="evidence" value="ECO:0007669"/>
    <property type="project" value="InterPro"/>
</dbReference>
<dbReference type="OrthoDB" id="5843723at2759"/>
<evidence type="ECO:0000313" key="18">
    <source>
        <dbReference type="EMBL" id="KAF7636879.1"/>
    </source>
</evidence>
<evidence type="ECO:0000256" key="7">
    <source>
        <dbReference type="ARBA" id="ARBA00022490"/>
    </source>
</evidence>
<comment type="subunit">
    <text evidence="15">Cross-link to form 2 major subcomplexes: one consisting of SGCB, SGCD and SGCG and the other consisting of SGCB and SGCD. The association between SGCB and SGCG is particularly strong while SGCA is loosely associated with the other sarcoglycans.</text>
</comment>
<dbReference type="InterPro" id="IPR006875">
    <property type="entry name" value="Sarcoglycan"/>
</dbReference>
<feature type="compositionally biased region" description="Basic and acidic residues" evidence="16">
    <location>
        <begin position="23"/>
        <end position="42"/>
    </location>
</feature>
<evidence type="ECO:0000256" key="2">
    <source>
        <dbReference type="ARBA" id="ARBA00004245"/>
    </source>
</evidence>
<organism evidence="18 19">
    <name type="scientific">Meloidogyne graminicola</name>
    <dbReference type="NCBI Taxonomy" id="189291"/>
    <lineage>
        <taxon>Eukaryota</taxon>
        <taxon>Metazoa</taxon>
        <taxon>Ecdysozoa</taxon>
        <taxon>Nematoda</taxon>
        <taxon>Chromadorea</taxon>
        <taxon>Rhabditida</taxon>
        <taxon>Tylenchina</taxon>
        <taxon>Tylenchomorpha</taxon>
        <taxon>Tylenchoidea</taxon>
        <taxon>Meloidogynidae</taxon>
        <taxon>Meloidogyninae</taxon>
        <taxon>Meloidogyne</taxon>
    </lineage>
</organism>
<evidence type="ECO:0000256" key="8">
    <source>
        <dbReference type="ARBA" id="ARBA00022692"/>
    </source>
</evidence>
<evidence type="ECO:0000256" key="5">
    <source>
        <dbReference type="ARBA" id="ARBA00015329"/>
    </source>
</evidence>
<comment type="similarity">
    <text evidence="4">Belongs to the sarcoglycan beta/delta/gamma/zeta family.</text>
</comment>
<keyword evidence="11 17" id="KW-0472">Membrane</keyword>
<dbReference type="GO" id="GO:0005856">
    <property type="term" value="C:cytoskeleton"/>
    <property type="evidence" value="ECO:0007669"/>
    <property type="project" value="UniProtKB-SubCell"/>
</dbReference>
<evidence type="ECO:0000256" key="11">
    <source>
        <dbReference type="ARBA" id="ARBA00023136"/>
    </source>
</evidence>
<accession>A0A8S9ZTI8</accession>
<dbReference type="AlphaFoldDB" id="A0A8S9ZTI8"/>
<dbReference type="GO" id="GO:0042383">
    <property type="term" value="C:sarcolemma"/>
    <property type="evidence" value="ECO:0007669"/>
    <property type="project" value="UniProtKB-SubCell"/>
</dbReference>
<evidence type="ECO:0000256" key="3">
    <source>
        <dbReference type="ARBA" id="ARBA00004274"/>
    </source>
</evidence>
<evidence type="ECO:0000256" key="12">
    <source>
        <dbReference type="ARBA" id="ARBA00023157"/>
    </source>
</evidence>
<keyword evidence="7" id="KW-0963">Cytoplasm</keyword>
<keyword evidence="14" id="KW-0206">Cytoskeleton</keyword>
<keyword evidence="13" id="KW-0325">Glycoprotein</keyword>
<comment type="function">
    <text evidence="1">Component of the sarcoglycan complex, a subcomplex of the dystrophin-glycoprotein complex which forms a link between the F-actin cytoskeleton and the extracellular matrix.</text>
</comment>
<evidence type="ECO:0000256" key="10">
    <source>
        <dbReference type="ARBA" id="ARBA00022989"/>
    </source>
</evidence>
<evidence type="ECO:0000256" key="4">
    <source>
        <dbReference type="ARBA" id="ARBA00007574"/>
    </source>
</evidence>
<keyword evidence="19" id="KW-1185">Reference proteome</keyword>
<evidence type="ECO:0000256" key="17">
    <source>
        <dbReference type="SAM" id="Phobius"/>
    </source>
</evidence>
<evidence type="ECO:0000256" key="13">
    <source>
        <dbReference type="ARBA" id="ARBA00023180"/>
    </source>
</evidence>
<dbReference type="GO" id="GO:0007517">
    <property type="term" value="P:muscle organ development"/>
    <property type="evidence" value="ECO:0007669"/>
    <property type="project" value="InterPro"/>
</dbReference>
<dbReference type="EMBL" id="JABEBT010000025">
    <property type="protein sequence ID" value="KAF7636879.1"/>
    <property type="molecule type" value="Genomic_DNA"/>
</dbReference>
<evidence type="ECO:0000256" key="6">
    <source>
        <dbReference type="ARBA" id="ARBA00022475"/>
    </source>
</evidence>
<gene>
    <name evidence="18" type="ORF">Mgra_00003617</name>
</gene>
<evidence type="ECO:0000256" key="16">
    <source>
        <dbReference type="SAM" id="MobiDB-lite"/>
    </source>
</evidence>
<protein>
    <recommendedName>
        <fullName evidence="5">Beta-sarcoglycan</fullName>
    </recommendedName>
</protein>
<reference evidence="18" key="1">
    <citation type="journal article" date="2020" name="Ecol. Evol.">
        <title>Genome structure and content of the rice root-knot nematode (Meloidogyne graminicola).</title>
        <authorList>
            <person name="Phan N.T."/>
            <person name="Danchin E.G.J."/>
            <person name="Klopp C."/>
            <person name="Perfus-Barbeoch L."/>
            <person name="Kozlowski D.K."/>
            <person name="Koutsovoulos G.D."/>
            <person name="Lopez-Roques C."/>
            <person name="Bouchez O."/>
            <person name="Zahm M."/>
            <person name="Besnard G."/>
            <person name="Bellafiore S."/>
        </authorList>
    </citation>
    <scope>NUCLEOTIDE SEQUENCE</scope>
    <source>
        <strain evidence="18">VN-18</strain>
    </source>
</reference>
<dbReference type="Proteomes" id="UP000605970">
    <property type="component" value="Unassembled WGS sequence"/>
</dbReference>
<comment type="subcellular location">
    <subcellularLocation>
        <location evidence="3">Cell membrane</location>
        <location evidence="3">Sarcolemma</location>
        <topology evidence="3">Single-pass type II membrane protein</topology>
    </subcellularLocation>
    <subcellularLocation>
        <location evidence="2">Cytoplasm</location>
        <location evidence="2">Cytoskeleton</location>
    </subcellularLocation>
</comment>
<dbReference type="InterPro" id="IPR027659">
    <property type="entry name" value="Sgcb"/>
</dbReference>
<keyword evidence="12" id="KW-1015">Disulfide bond</keyword>
<dbReference type="PANTHER" id="PTHR21142">
    <property type="entry name" value="SARCOGLYCANS"/>
    <property type="match status" value="1"/>
</dbReference>
<feature type="transmembrane region" description="Helical" evidence="17">
    <location>
        <begin position="100"/>
        <end position="122"/>
    </location>
</feature>
<feature type="transmembrane region" description="Helical" evidence="17">
    <location>
        <begin position="75"/>
        <end position="94"/>
    </location>
</feature>
<evidence type="ECO:0000256" key="1">
    <source>
        <dbReference type="ARBA" id="ARBA00002860"/>
    </source>
</evidence>
<keyword evidence="10 17" id="KW-1133">Transmembrane helix</keyword>
<dbReference type="Pfam" id="PF04790">
    <property type="entry name" value="Sarcoglycan_1"/>
    <property type="match status" value="1"/>
</dbReference>
<proteinExistence type="inferred from homology"/>
<comment type="caution">
    <text evidence="18">The sequence shown here is derived from an EMBL/GenBank/DDBJ whole genome shotgun (WGS) entry which is preliminary data.</text>
</comment>
<feature type="region of interest" description="Disordered" evidence="16">
    <location>
        <begin position="17"/>
        <end position="42"/>
    </location>
</feature>
<sequence length="362" mass="40940">MYTPQYLRHWRQSLATTPDEEENKTFIEEEKQEESLKSDDRTAAILSSSETYSKNEKERKDEQSLRLAGLRRNSLLLLFIWLGILAALALMLLINTKIIKAYFCILRLFLYFQLNISFVLVLQMSPQGMRSLRIYSYTNPKSGFTEPAVHFSAEQTHLGQVVANSGKVIGQKGENVIYLCILIYFCISYIILTFQLEILGSRVLIQTGNETKTVLQDGDCKFTGIRQSGTDKLLFSARHPFVTIDRRLRAPIDESIHINAQDLGLRGNERIQMEARKINFTAKTGIRLSTTDDGSIRLTSKQIFLGSKWLSLPLSPSPALIASIEAFRVCLCRSSSIISIERPKVFIVPGNKPCFASAIICQ</sequence>